<dbReference type="Proteomes" id="UP000186922">
    <property type="component" value="Unassembled WGS sequence"/>
</dbReference>
<proteinExistence type="predicted"/>
<feature type="compositionally biased region" description="Polar residues" evidence="1">
    <location>
        <begin position="91"/>
        <end position="102"/>
    </location>
</feature>
<feature type="region of interest" description="Disordered" evidence="1">
    <location>
        <begin position="79"/>
        <end position="163"/>
    </location>
</feature>
<dbReference type="AlphaFoldDB" id="A0A1D1VLW4"/>
<reference evidence="2 3" key="1">
    <citation type="journal article" date="2016" name="Nat. Commun.">
        <title>Extremotolerant tardigrade genome and improved radiotolerance of human cultured cells by tardigrade-unique protein.</title>
        <authorList>
            <person name="Hashimoto T."/>
            <person name="Horikawa D.D."/>
            <person name="Saito Y."/>
            <person name="Kuwahara H."/>
            <person name="Kozuka-Hata H."/>
            <person name="Shin-I T."/>
            <person name="Minakuchi Y."/>
            <person name="Ohishi K."/>
            <person name="Motoyama A."/>
            <person name="Aizu T."/>
            <person name="Enomoto A."/>
            <person name="Kondo K."/>
            <person name="Tanaka S."/>
            <person name="Hara Y."/>
            <person name="Koshikawa S."/>
            <person name="Sagara H."/>
            <person name="Miura T."/>
            <person name="Yokobori S."/>
            <person name="Miyagawa K."/>
            <person name="Suzuki Y."/>
            <person name="Kubo T."/>
            <person name="Oyama M."/>
            <person name="Kohara Y."/>
            <person name="Fujiyama A."/>
            <person name="Arakawa K."/>
            <person name="Katayama T."/>
            <person name="Toyoda A."/>
            <person name="Kunieda T."/>
        </authorList>
    </citation>
    <scope>NUCLEOTIDE SEQUENCE [LARGE SCALE GENOMIC DNA]</scope>
    <source>
        <strain evidence="2 3">YOKOZUNA-1</strain>
    </source>
</reference>
<keyword evidence="3" id="KW-1185">Reference proteome</keyword>
<dbReference type="EMBL" id="BDGG01000008">
    <property type="protein sequence ID" value="GAV02602.1"/>
    <property type="molecule type" value="Genomic_DNA"/>
</dbReference>
<sequence length="163" mass="17774">MIFVPKSSMAISHTPCESSLLLFIAMSRLFPCYCSELKRHVLTVSPFPTLETVWSFVFLFISLQDIRKDGCITRRYRTAHGSSRLPDDRPNWTSGARTSTSPIEAVVLPNTSRPSADASGISLPSVCGSGGERTSGDGGKVQGPRPVRAEDQRRPTGRSHPPS</sequence>
<comment type="caution">
    <text evidence="2">The sequence shown here is derived from an EMBL/GenBank/DDBJ whole genome shotgun (WGS) entry which is preliminary data.</text>
</comment>
<evidence type="ECO:0000256" key="1">
    <source>
        <dbReference type="SAM" id="MobiDB-lite"/>
    </source>
</evidence>
<name>A0A1D1VLW4_RAMVA</name>
<protein>
    <submittedName>
        <fullName evidence="2">Uncharacterized protein</fullName>
    </submittedName>
</protein>
<evidence type="ECO:0000313" key="2">
    <source>
        <dbReference type="EMBL" id="GAV02602.1"/>
    </source>
</evidence>
<organism evidence="2 3">
    <name type="scientific">Ramazzottius varieornatus</name>
    <name type="common">Water bear</name>
    <name type="synonym">Tardigrade</name>
    <dbReference type="NCBI Taxonomy" id="947166"/>
    <lineage>
        <taxon>Eukaryota</taxon>
        <taxon>Metazoa</taxon>
        <taxon>Ecdysozoa</taxon>
        <taxon>Tardigrada</taxon>
        <taxon>Eutardigrada</taxon>
        <taxon>Parachela</taxon>
        <taxon>Hypsibioidea</taxon>
        <taxon>Ramazzottiidae</taxon>
        <taxon>Ramazzottius</taxon>
    </lineage>
</organism>
<evidence type="ECO:0000313" key="3">
    <source>
        <dbReference type="Proteomes" id="UP000186922"/>
    </source>
</evidence>
<gene>
    <name evidence="2" type="primary">RvY_13144</name>
    <name evidence="2" type="synonym">RvY_13144.1</name>
    <name evidence="2" type="ORF">RvY_13144-1</name>
</gene>
<feature type="compositionally biased region" description="Gly residues" evidence="1">
    <location>
        <begin position="128"/>
        <end position="141"/>
    </location>
</feature>
<accession>A0A1D1VLW4</accession>